<evidence type="ECO:0000313" key="8">
    <source>
        <dbReference type="EMBL" id="KZP04348.1"/>
    </source>
</evidence>
<gene>
    <name evidence="8" type="ORF">FIBSPDRAFT_1054742</name>
</gene>
<dbReference type="InterPro" id="IPR000626">
    <property type="entry name" value="Ubiquitin-like_dom"/>
</dbReference>
<keyword evidence="2 6" id="KW-0812">Transmembrane</keyword>
<evidence type="ECO:0000256" key="2">
    <source>
        <dbReference type="ARBA" id="ARBA00022692"/>
    </source>
</evidence>
<proteinExistence type="predicted"/>
<dbReference type="STRING" id="436010.A0A167UVP2"/>
<dbReference type="Proteomes" id="UP000076532">
    <property type="component" value="Unassembled WGS sequence"/>
</dbReference>
<feature type="compositionally biased region" description="Low complexity" evidence="5">
    <location>
        <begin position="379"/>
        <end position="389"/>
    </location>
</feature>
<feature type="domain" description="Ubiquitin-like" evidence="7">
    <location>
        <begin position="4"/>
        <end position="64"/>
    </location>
</feature>
<feature type="region of interest" description="Disordered" evidence="5">
    <location>
        <begin position="497"/>
        <end position="533"/>
    </location>
</feature>
<comment type="subcellular location">
    <subcellularLocation>
        <location evidence="1">Membrane</location>
    </subcellularLocation>
</comment>
<feature type="region of interest" description="Disordered" evidence="5">
    <location>
        <begin position="379"/>
        <end position="409"/>
    </location>
</feature>
<keyword evidence="3 6" id="KW-1133">Transmembrane helix</keyword>
<feature type="transmembrane region" description="Helical" evidence="6">
    <location>
        <begin position="319"/>
        <end position="342"/>
    </location>
</feature>
<evidence type="ECO:0000256" key="6">
    <source>
        <dbReference type="SAM" id="Phobius"/>
    </source>
</evidence>
<dbReference type="Gene3D" id="3.10.20.90">
    <property type="entry name" value="Phosphatidylinositol 3-kinase Catalytic Subunit, Chain A, domain 1"/>
    <property type="match status" value="1"/>
</dbReference>
<dbReference type="EMBL" id="KV417933">
    <property type="protein sequence ID" value="KZP04348.1"/>
    <property type="molecule type" value="Genomic_DNA"/>
</dbReference>
<dbReference type="InterPro" id="IPR039751">
    <property type="entry name" value="HERPUD1/2"/>
</dbReference>
<feature type="region of interest" description="Disordered" evidence="5">
    <location>
        <begin position="121"/>
        <end position="148"/>
    </location>
</feature>
<protein>
    <recommendedName>
        <fullName evidence="7">Ubiquitin-like domain-containing protein</fullName>
    </recommendedName>
</protein>
<feature type="compositionally biased region" description="Low complexity" evidence="5">
    <location>
        <begin position="397"/>
        <end position="409"/>
    </location>
</feature>
<dbReference type="AlphaFoldDB" id="A0A167UVP2"/>
<reference evidence="8 9" key="1">
    <citation type="journal article" date="2016" name="Mol. Biol. Evol.">
        <title>Comparative Genomics of Early-Diverging Mushroom-Forming Fungi Provides Insights into the Origins of Lignocellulose Decay Capabilities.</title>
        <authorList>
            <person name="Nagy L.G."/>
            <person name="Riley R."/>
            <person name="Tritt A."/>
            <person name="Adam C."/>
            <person name="Daum C."/>
            <person name="Floudas D."/>
            <person name="Sun H."/>
            <person name="Yadav J.S."/>
            <person name="Pangilinan J."/>
            <person name="Larsson K.H."/>
            <person name="Matsuura K."/>
            <person name="Barry K."/>
            <person name="Labutti K."/>
            <person name="Kuo R."/>
            <person name="Ohm R.A."/>
            <person name="Bhattacharya S.S."/>
            <person name="Shirouzu T."/>
            <person name="Yoshinaga Y."/>
            <person name="Martin F.M."/>
            <person name="Grigoriev I.V."/>
            <person name="Hibbett D.S."/>
        </authorList>
    </citation>
    <scope>NUCLEOTIDE SEQUENCE [LARGE SCALE GENOMIC DNA]</scope>
    <source>
        <strain evidence="8 9">CBS 109695</strain>
    </source>
</reference>
<evidence type="ECO:0000256" key="4">
    <source>
        <dbReference type="ARBA" id="ARBA00023136"/>
    </source>
</evidence>
<sequence>MSIVELRVELPAYSHSFIIQVPLTYTIFNVKGEITRSCPGAPRAEGQRIIWRGRVLGDDEKVEDVWKSTEDSRVIHLAVNPSAWPTGPPPIPGPAPEALGPSLASLGISPPPMPVHSSYFAPHHPSAPPMPHQPMSPTSSVGRASGTPASIPENHLMAWVMTVHQNAILALTSGRVSKHMDAVAGRASAVYVLERNGFTWPGVLDEAYPGTDAEGNMLPSLPEGVRYQPAEGQSALHLQNPGATPNIFQAHALKVLTHTFPLFSLQIPTHTTTTTTSTSASTIPTAVPREVNQLLQQLGLPPLRVAGQPEPRTIFMREISLRALLAPIMMLIFRTVLLVYFVSPTRKPLFGLLVGAWIVYEAWGPLRAALNGAAQREAAQAGPAPARQGQEGGAGAAGNAQGQNGAAAQPGALAQDGAVGAANRPGVRHAAYAGTVLDSLANINIPTEAQVLAASERTPPPPPPRLAHKITTFVALLLLTLHPAVWDRRRVAVRQREGHLRTETNARERQPETPTAEAVEGEGTAQRSEQERMAAVRADLTAVHARRPRWVQDYVERARSGEWVDD</sequence>
<feature type="compositionally biased region" description="Basic and acidic residues" evidence="5">
    <location>
        <begin position="497"/>
        <end position="511"/>
    </location>
</feature>
<dbReference type="PANTHER" id="PTHR12943:SF27">
    <property type="entry name" value="HOMOCYSTEINE-INDUCED ENDOPLASMIC RETICULUM PROTEIN, ISOFORM A"/>
    <property type="match status" value="1"/>
</dbReference>
<dbReference type="GO" id="GO:0030968">
    <property type="term" value="P:endoplasmic reticulum unfolded protein response"/>
    <property type="evidence" value="ECO:0007669"/>
    <property type="project" value="TreeGrafter"/>
</dbReference>
<keyword evidence="9" id="KW-1185">Reference proteome</keyword>
<feature type="transmembrane region" description="Helical" evidence="6">
    <location>
        <begin position="349"/>
        <end position="366"/>
    </location>
</feature>
<evidence type="ECO:0000256" key="5">
    <source>
        <dbReference type="SAM" id="MobiDB-lite"/>
    </source>
</evidence>
<dbReference type="PANTHER" id="PTHR12943">
    <property type="entry name" value="HOMOCYSTEINE-RESPONSIVE ENDOPLASMIC RETICULUM-RESIDENT UNIQUITIN-LIKE DOMAIN HERPUD PROTEIN FAMILY MEMBER"/>
    <property type="match status" value="1"/>
</dbReference>
<evidence type="ECO:0000256" key="1">
    <source>
        <dbReference type="ARBA" id="ARBA00004370"/>
    </source>
</evidence>
<evidence type="ECO:0000313" key="9">
    <source>
        <dbReference type="Proteomes" id="UP000076532"/>
    </source>
</evidence>
<dbReference type="InterPro" id="IPR029071">
    <property type="entry name" value="Ubiquitin-like_domsf"/>
</dbReference>
<keyword evidence="4 6" id="KW-0472">Membrane</keyword>
<dbReference type="PROSITE" id="PS50053">
    <property type="entry name" value="UBIQUITIN_2"/>
    <property type="match status" value="1"/>
</dbReference>
<dbReference type="SUPFAM" id="SSF54236">
    <property type="entry name" value="Ubiquitin-like"/>
    <property type="match status" value="1"/>
</dbReference>
<feature type="compositionally biased region" description="Pro residues" evidence="5">
    <location>
        <begin position="125"/>
        <end position="134"/>
    </location>
</feature>
<evidence type="ECO:0000256" key="3">
    <source>
        <dbReference type="ARBA" id="ARBA00022989"/>
    </source>
</evidence>
<organism evidence="8 9">
    <name type="scientific">Athelia psychrophila</name>
    <dbReference type="NCBI Taxonomy" id="1759441"/>
    <lineage>
        <taxon>Eukaryota</taxon>
        <taxon>Fungi</taxon>
        <taxon>Dikarya</taxon>
        <taxon>Basidiomycota</taxon>
        <taxon>Agaricomycotina</taxon>
        <taxon>Agaricomycetes</taxon>
        <taxon>Agaricomycetidae</taxon>
        <taxon>Atheliales</taxon>
        <taxon>Atheliaceae</taxon>
        <taxon>Athelia</taxon>
    </lineage>
</organism>
<dbReference type="OrthoDB" id="21589at2759"/>
<evidence type="ECO:0000259" key="7">
    <source>
        <dbReference type="PROSITE" id="PS50053"/>
    </source>
</evidence>
<name>A0A167UVP2_9AGAM</name>
<accession>A0A167UVP2</accession>
<dbReference type="GO" id="GO:0016020">
    <property type="term" value="C:membrane"/>
    <property type="evidence" value="ECO:0007669"/>
    <property type="project" value="UniProtKB-SubCell"/>
</dbReference>